<dbReference type="Gene3D" id="3.50.50.60">
    <property type="entry name" value="FAD/NAD(P)-binding domain"/>
    <property type="match status" value="1"/>
</dbReference>
<evidence type="ECO:0000259" key="8">
    <source>
        <dbReference type="Pfam" id="PF01494"/>
    </source>
</evidence>
<feature type="domain" description="FAD-binding" evidence="8">
    <location>
        <begin position="19"/>
        <end position="199"/>
    </location>
</feature>
<evidence type="ECO:0000256" key="6">
    <source>
        <dbReference type="ARBA" id="ARBA00023033"/>
    </source>
</evidence>
<protein>
    <submittedName>
        <fullName evidence="9">FAD-dependent monooxygenase</fullName>
    </submittedName>
</protein>
<keyword evidence="10" id="KW-1185">Reference proteome</keyword>
<keyword evidence="4" id="KW-0521">NADP</keyword>
<dbReference type="RefSeq" id="WP_190407402.1">
    <property type="nucleotide sequence ID" value="NZ_JACJRF010000018.1"/>
</dbReference>
<keyword evidence="2" id="KW-0285">Flavoprotein</keyword>
<evidence type="ECO:0000256" key="4">
    <source>
        <dbReference type="ARBA" id="ARBA00022857"/>
    </source>
</evidence>
<name>A0ABR8CP30_9NOST</name>
<evidence type="ECO:0000256" key="5">
    <source>
        <dbReference type="ARBA" id="ARBA00023002"/>
    </source>
</evidence>
<dbReference type="Proteomes" id="UP000607281">
    <property type="component" value="Unassembled WGS sequence"/>
</dbReference>
<dbReference type="PANTHER" id="PTHR46028">
    <property type="entry name" value="KYNURENINE 3-MONOOXYGENASE"/>
    <property type="match status" value="1"/>
</dbReference>
<evidence type="ECO:0000313" key="9">
    <source>
        <dbReference type="EMBL" id="MBD2344950.1"/>
    </source>
</evidence>
<dbReference type="EMBL" id="JACJRF010000018">
    <property type="protein sequence ID" value="MBD2344950.1"/>
    <property type="molecule type" value="Genomic_DNA"/>
</dbReference>
<feature type="transmembrane region" description="Helical" evidence="7">
    <location>
        <begin position="439"/>
        <end position="461"/>
    </location>
</feature>
<dbReference type="Pfam" id="PF01494">
    <property type="entry name" value="FAD_binding_3"/>
    <property type="match status" value="1"/>
</dbReference>
<evidence type="ECO:0000256" key="3">
    <source>
        <dbReference type="ARBA" id="ARBA00022827"/>
    </source>
</evidence>
<organism evidence="9 10">
    <name type="scientific">Anabaena subtropica FACHB-260</name>
    <dbReference type="NCBI Taxonomy" id="2692884"/>
    <lineage>
        <taxon>Bacteria</taxon>
        <taxon>Bacillati</taxon>
        <taxon>Cyanobacteriota</taxon>
        <taxon>Cyanophyceae</taxon>
        <taxon>Nostocales</taxon>
        <taxon>Nostocaceae</taxon>
        <taxon>Anabaena</taxon>
    </lineage>
</organism>
<dbReference type="InterPro" id="IPR036188">
    <property type="entry name" value="FAD/NAD-bd_sf"/>
</dbReference>
<sequence>MCAKPSFIADEPQYFHKSILIVGGGPAGLATALMLAKRGWSNITILEQRATADYYEPDKSFNYLIDGRGQKFTDYLGITPNLAEIGVSTQEFYLTRMAPNGSRKSSKLPIVDPKRKTAYWITRKAFVRMLYEEIERNWQNCIKVLFDAKCVEINKISINNEEDKLDVVAQVGNDHVVRFEPSLLAGCDGLRSVVRNTLAEWDTSGLNKFQMQLFPSASAGLRYKVLSLPPKPPLAHSGEEYAVSEMAYIILGALRNRQRYLRLGLLPVKNPEEPRTANVITPPDHEIWELKDGEAIYSFFEKSFPQLPIRKILSPEEADRFAKSEGGYFPKPQYCPRLQFLLRHKPKSKDSSALGVMLLGDTIHCFPPDIGQGVNAALEDVCVLDEALSQSNDDISQALPLYESLRVADVKALIRLAQIAFPWQYGQAPFRTKLWSINFFLRLVLSRLLPFLFNPPAFFLIQNDQLSYQEILAKVKRTTQILYVLGLLLMCGLLVAGDRLLFASSHNI</sequence>
<reference evidence="9 10" key="1">
    <citation type="journal article" date="2020" name="ISME J.">
        <title>Comparative genomics reveals insights into cyanobacterial evolution and habitat adaptation.</title>
        <authorList>
            <person name="Chen M.Y."/>
            <person name="Teng W.K."/>
            <person name="Zhao L."/>
            <person name="Hu C.X."/>
            <person name="Zhou Y.K."/>
            <person name="Han B.P."/>
            <person name="Song L.R."/>
            <person name="Shu W.S."/>
        </authorList>
    </citation>
    <scope>NUCLEOTIDE SEQUENCE [LARGE SCALE GENOMIC DNA]</scope>
    <source>
        <strain evidence="9 10">FACHB-260</strain>
    </source>
</reference>
<feature type="transmembrane region" description="Helical" evidence="7">
    <location>
        <begin position="481"/>
        <end position="502"/>
    </location>
</feature>
<keyword evidence="7" id="KW-0472">Membrane</keyword>
<evidence type="ECO:0000256" key="1">
    <source>
        <dbReference type="ARBA" id="ARBA00001974"/>
    </source>
</evidence>
<gene>
    <name evidence="9" type="ORF">H6G18_12455</name>
</gene>
<dbReference type="PANTHER" id="PTHR46028:SF2">
    <property type="entry name" value="KYNURENINE 3-MONOOXYGENASE"/>
    <property type="match status" value="1"/>
</dbReference>
<keyword evidence="7" id="KW-0812">Transmembrane</keyword>
<evidence type="ECO:0000256" key="2">
    <source>
        <dbReference type="ARBA" id="ARBA00022630"/>
    </source>
</evidence>
<keyword evidence="7" id="KW-1133">Transmembrane helix</keyword>
<dbReference type="SUPFAM" id="SSF51905">
    <property type="entry name" value="FAD/NAD(P)-binding domain"/>
    <property type="match status" value="1"/>
</dbReference>
<dbReference type="GO" id="GO:0004497">
    <property type="term" value="F:monooxygenase activity"/>
    <property type="evidence" value="ECO:0007669"/>
    <property type="project" value="UniProtKB-KW"/>
</dbReference>
<evidence type="ECO:0000313" key="10">
    <source>
        <dbReference type="Proteomes" id="UP000607281"/>
    </source>
</evidence>
<accession>A0ABR8CP30</accession>
<keyword evidence="3" id="KW-0274">FAD</keyword>
<comment type="cofactor">
    <cofactor evidence="1">
        <name>FAD</name>
        <dbReference type="ChEBI" id="CHEBI:57692"/>
    </cofactor>
</comment>
<evidence type="ECO:0000256" key="7">
    <source>
        <dbReference type="SAM" id="Phobius"/>
    </source>
</evidence>
<keyword evidence="5" id="KW-0560">Oxidoreductase</keyword>
<dbReference type="PRINTS" id="PR00420">
    <property type="entry name" value="RNGMNOXGNASE"/>
</dbReference>
<comment type="caution">
    <text evidence="9">The sequence shown here is derived from an EMBL/GenBank/DDBJ whole genome shotgun (WGS) entry which is preliminary data.</text>
</comment>
<proteinExistence type="predicted"/>
<keyword evidence="6 9" id="KW-0503">Monooxygenase</keyword>
<dbReference type="InterPro" id="IPR002938">
    <property type="entry name" value="FAD-bd"/>
</dbReference>